<reference evidence="9" key="1">
    <citation type="submission" date="2020-11" db="EMBL/GenBank/DDBJ databases">
        <authorList>
            <person name="Tran Van P."/>
        </authorList>
    </citation>
    <scope>NUCLEOTIDE SEQUENCE</scope>
</reference>
<feature type="region of interest" description="Disordered" evidence="7">
    <location>
        <begin position="735"/>
        <end position="764"/>
    </location>
</feature>
<feature type="compositionally biased region" description="Polar residues" evidence="7">
    <location>
        <begin position="1119"/>
        <end position="1128"/>
    </location>
</feature>
<feature type="compositionally biased region" description="Polar residues" evidence="7">
    <location>
        <begin position="1457"/>
        <end position="1466"/>
    </location>
</feature>
<evidence type="ECO:0000313" key="9">
    <source>
        <dbReference type="EMBL" id="CAD7627763.1"/>
    </source>
</evidence>
<gene>
    <name evidence="9" type="ORF">OSB1V03_LOCUS8188</name>
</gene>
<feature type="compositionally biased region" description="Low complexity" evidence="7">
    <location>
        <begin position="1216"/>
        <end position="1232"/>
    </location>
</feature>
<feature type="compositionally biased region" description="Low complexity" evidence="7">
    <location>
        <begin position="590"/>
        <end position="610"/>
    </location>
</feature>
<feature type="compositionally biased region" description="Low complexity" evidence="7">
    <location>
        <begin position="530"/>
        <end position="540"/>
    </location>
</feature>
<dbReference type="PANTHER" id="PTHR16517">
    <property type="entry name" value="TUBBY-RELATED"/>
    <property type="match status" value="1"/>
</dbReference>
<keyword evidence="10" id="KW-1185">Reference proteome</keyword>
<feature type="compositionally biased region" description="Basic residues" evidence="7">
    <location>
        <begin position="576"/>
        <end position="589"/>
    </location>
</feature>
<evidence type="ECO:0000259" key="8">
    <source>
        <dbReference type="PROSITE" id="PS50225"/>
    </source>
</evidence>
<dbReference type="InterPro" id="IPR056159">
    <property type="entry name" value="Beta-prop_IFT121_TULP_N"/>
</dbReference>
<keyword evidence="3" id="KW-0963">Cytoplasm</keyword>
<feature type="compositionally biased region" description="Polar residues" evidence="7">
    <location>
        <begin position="1248"/>
        <end position="1257"/>
    </location>
</feature>
<dbReference type="PRINTS" id="PR01573">
    <property type="entry name" value="SUPERTUBBY"/>
</dbReference>
<dbReference type="Pfam" id="PF24797">
    <property type="entry name" value="Beta-prop_WDR35_TULP_N"/>
    <property type="match status" value="1"/>
</dbReference>
<dbReference type="InterPro" id="IPR000007">
    <property type="entry name" value="Tubby_C"/>
</dbReference>
<dbReference type="OrthoDB" id="8775810at2759"/>
<dbReference type="EMBL" id="OC859601">
    <property type="protein sequence ID" value="CAD7627763.1"/>
    <property type="molecule type" value="Genomic_DNA"/>
</dbReference>
<keyword evidence="5" id="KW-0677">Repeat</keyword>
<dbReference type="InterPro" id="IPR025659">
    <property type="entry name" value="Tubby-like_C"/>
</dbReference>
<dbReference type="EMBL" id="CAJPIZ010005026">
    <property type="protein sequence ID" value="CAG2108193.1"/>
    <property type="molecule type" value="Genomic_DNA"/>
</dbReference>
<evidence type="ECO:0000313" key="10">
    <source>
        <dbReference type="Proteomes" id="UP000759131"/>
    </source>
</evidence>
<comment type="subcellular location">
    <subcellularLocation>
        <location evidence="1">Cytoplasm</location>
    </subcellularLocation>
</comment>
<dbReference type="PROSITE" id="PS50082">
    <property type="entry name" value="WD_REPEATS_2"/>
    <property type="match status" value="1"/>
</dbReference>
<protein>
    <recommendedName>
        <fullName evidence="8">SOCS box domain-containing protein</fullName>
    </recommendedName>
</protein>
<feature type="region of interest" description="Disordered" evidence="7">
    <location>
        <begin position="1369"/>
        <end position="1392"/>
    </location>
</feature>
<proteinExistence type="inferred from homology"/>
<evidence type="ECO:0000256" key="5">
    <source>
        <dbReference type="ARBA" id="ARBA00022737"/>
    </source>
</evidence>
<feature type="region of interest" description="Disordered" evidence="7">
    <location>
        <begin position="236"/>
        <end position="278"/>
    </location>
</feature>
<feature type="domain" description="SOCS box" evidence="8">
    <location>
        <begin position="399"/>
        <end position="441"/>
    </location>
</feature>
<dbReference type="Gene3D" id="3.20.90.10">
    <property type="entry name" value="Tubby Protein, Chain A"/>
    <property type="match status" value="1"/>
</dbReference>
<feature type="compositionally biased region" description="Low complexity" evidence="7">
    <location>
        <begin position="245"/>
        <end position="278"/>
    </location>
</feature>
<feature type="compositionally biased region" description="Low complexity" evidence="7">
    <location>
        <begin position="1129"/>
        <end position="1142"/>
    </location>
</feature>
<evidence type="ECO:0000256" key="1">
    <source>
        <dbReference type="ARBA" id="ARBA00004496"/>
    </source>
</evidence>
<dbReference type="InterPro" id="IPR036322">
    <property type="entry name" value="WD40_repeat_dom_sf"/>
</dbReference>
<feature type="non-terminal residue" evidence="9">
    <location>
        <position position="1"/>
    </location>
</feature>
<dbReference type="PANTHER" id="PTHR16517:SF2">
    <property type="entry name" value="TUBBY-RELATED PROTEIN 4"/>
    <property type="match status" value="1"/>
</dbReference>
<comment type="similarity">
    <text evidence="2">Belongs to the TUB family.</text>
</comment>
<dbReference type="InterPro" id="IPR001496">
    <property type="entry name" value="SOCS_box"/>
</dbReference>
<dbReference type="InterPro" id="IPR001680">
    <property type="entry name" value="WD40_rpt"/>
</dbReference>
<keyword evidence="4 6" id="KW-0853">WD repeat</keyword>
<dbReference type="Proteomes" id="UP000759131">
    <property type="component" value="Unassembled WGS sequence"/>
</dbReference>
<sequence>MHLHFERIQKPSSFSDSTLSSLSWMGKVPDGLLQTTEEEGWKLNRTNYYQDGWLACGNTRGIVGVTFTTSRSRKNIVAQDLPARTNYNLRGHRSEVTLVKWNEPYQKLASCDSTGIIFVWIKYEGRWSIELINDRNTQVTDFSWSHDGRMALICYMDGFVLVGSVSGQRYWSSMLNLDSCTISCGIWSPDDQNVIFGTSSGHILVIDVHGTMVAQVSIQEGIAITHMSWSCEKFKMDDSEEDQQNRNNNNNNNKTTSGETTNGNTTTTTTGGTDGSSTAAAEKSYCLAVTFIDGTIYIMQNYDDIFPIIIRTGLLSTKIEWSNNGEILAIAGHQIRDSRPPPPNNPSGDRVFTYRNVVQFYTYNGILRLKTELECTQYPITAITWGHSDKRLFTAAGPVLYIAWITKRIPSLQLLSKLSIYNCLKSERSTDELPLPQRLQSCVANLFNPTLQCYLPDLTHLRDFVSSPPDNNTRLHCTMIRHEDDYLTSSTTYILYLEYLGGLVPILKGKRASKLKPEFIIFDPQFSETNNTKNNSKTYGQSGGSGMGSTTSTPYATSSDSECDDPFGGGSARSPSLRRRRRFRRHFRSRGSNESSNTSLTSNSTGGSTNKYADEMPEQEKLVLVTSNIWGTKFKVLGLSAWLPSQLGSITYRTSLLHLQPRQMTLSIKELGEKRLDTSLTSINKFETNNNFISSDSEDETAMSYMMGDDEGVSAPIAPMTPKKNIRCPNGTLFGGQSRTISPEKRPTYQFQGSTAGQSSSSANTSDCYNTCAEEMLTLQINGDNHYVSMELSGPSAPHQPSSAVNSAVQPLQTNAASISTQTSFQSITDLLNSLTTLEKNTQTLFSPLIENKSIEDGVQTSTPEETVNRFAKRFAAELPVSYYNINSVNNGSKPCAEPSVHSSPALISLNSDIYYSHLAATTGAATDSPPAANMSPPKGLRYKITKKESPRKSSVSCIESDLTAQSRSCDTSAAKAFLSSPLGQRRFPTMGSSFVTSSSSPVSVGANTWGGLSLLHCNSSLTDTLSIDSKSIIANDFRYIDDFDAEESPDGSARVATSAQVFQKTTTRPICHIQPTTAVAGSEFTNVRACGTADSGTGGHPFGAPTSHTLQRRLTLKASKQSHSFDASTDSSDKSVSNNSRSFEEKDERVSEDDEDTDYSTKDSFISTIITDGKQNKCKINTQFIHNNTHNNRKTFENNIVNKSTEYSSQWQPKTSTISQCSSTTTSGTISDNPSPSAPIREPSSEFKGNTKNNSSKYVNNIDLISSDMQTEGAIHSNTRAPEANKHSYKIRTNTTTTTATIDYTPTKYHSALSRLQKHRASLPQAMIMAGTSAANSASAIPTEPTISSTTSTSAITTAAALINSNRSLPASPLLSGPQSRRRTSQGKSFLYSPMMLRKVMKQKLNYLDCSSESENTSDEEELDTSSEYKNLETFQKRHFRRKFQVKRRNSRVKPNESQPQSPHNETPPVSYREFVLHNKAPLWNEVSQVYQLDFGGRVTQESAKNFQIEHQGKQVS</sequence>
<evidence type="ECO:0000256" key="7">
    <source>
        <dbReference type="SAM" id="MobiDB-lite"/>
    </source>
</evidence>
<accession>A0A7R9Q0K0</accession>
<name>A0A7R9Q0K0_9ACAR</name>
<feature type="region of interest" description="Disordered" evidence="7">
    <location>
        <begin position="1446"/>
        <end position="1470"/>
    </location>
</feature>
<feature type="repeat" description="WD" evidence="6">
    <location>
        <begin position="89"/>
        <end position="120"/>
    </location>
</feature>
<dbReference type="PROSITE" id="PS50225">
    <property type="entry name" value="SOCS"/>
    <property type="match status" value="1"/>
</dbReference>
<dbReference type="SUPFAM" id="SSF54518">
    <property type="entry name" value="Tubby C-terminal domain-like"/>
    <property type="match status" value="1"/>
</dbReference>
<dbReference type="Gene3D" id="2.130.10.10">
    <property type="entry name" value="YVTN repeat-like/Quinoprotein amine dehydrogenase"/>
    <property type="match status" value="1"/>
</dbReference>
<dbReference type="GO" id="GO:0005737">
    <property type="term" value="C:cytoplasm"/>
    <property type="evidence" value="ECO:0007669"/>
    <property type="project" value="UniProtKB-SubCell"/>
</dbReference>
<dbReference type="Pfam" id="PF01167">
    <property type="entry name" value="Tub"/>
    <property type="match status" value="1"/>
</dbReference>
<evidence type="ECO:0000256" key="3">
    <source>
        <dbReference type="ARBA" id="ARBA00022490"/>
    </source>
</evidence>
<evidence type="ECO:0000256" key="6">
    <source>
        <dbReference type="PROSITE-ProRule" id="PRU00221"/>
    </source>
</evidence>
<feature type="region of interest" description="Disordered" evidence="7">
    <location>
        <begin position="530"/>
        <end position="612"/>
    </location>
</feature>
<feature type="compositionally biased region" description="Low complexity" evidence="7">
    <location>
        <begin position="752"/>
        <end position="764"/>
    </location>
</feature>
<dbReference type="SUPFAM" id="SSF50978">
    <property type="entry name" value="WD40 repeat-like"/>
    <property type="match status" value="1"/>
</dbReference>
<feature type="region of interest" description="Disordered" evidence="7">
    <location>
        <begin position="1207"/>
        <end position="1257"/>
    </location>
</feature>
<dbReference type="SMART" id="SM00320">
    <property type="entry name" value="WD40"/>
    <property type="match status" value="3"/>
</dbReference>
<evidence type="ECO:0000256" key="4">
    <source>
        <dbReference type="ARBA" id="ARBA00022574"/>
    </source>
</evidence>
<feature type="region of interest" description="Disordered" evidence="7">
    <location>
        <begin position="1117"/>
        <end position="1161"/>
    </location>
</feature>
<organism evidence="9">
    <name type="scientific">Medioppia subpectinata</name>
    <dbReference type="NCBI Taxonomy" id="1979941"/>
    <lineage>
        <taxon>Eukaryota</taxon>
        <taxon>Metazoa</taxon>
        <taxon>Ecdysozoa</taxon>
        <taxon>Arthropoda</taxon>
        <taxon>Chelicerata</taxon>
        <taxon>Arachnida</taxon>
        <taxon>Acari</taxon>
        <taxon>Acariformes</taxon>
        <taxon>Sarcoptiformes</taxon>
        <taxon>Oribatida</taxon>
        <taxon>Brachypylina</taxon>
        <taxon>Oppioidea</taxon>
        <taxon>Oppiidae</taxon>
        <taxon>Medioppia</taxon>
    </lineage>
</organism>
<feature type="region of interest" description="Disordered" evidence="7">
    <location>
        <begin position="1"/>
        <end position="20"/>
    </location>
</feature>
<dbReference type="InterPro" id="IPR015943">
    <property type="entry name" value="WD40/YVTN_repeat-like_dom_sf"/>
</dbReference>
<feature type="region of interest" description="Disordered" evidence="7">
    <location>
        <begin position="925"/>
        <end position="948"/>
    </location>
</feature>
<evidence type="ECO:0000256" key="2">
    <source>
        <dbReference type="ARBA" id="ARBA00007129"/>
    </source>
</evidence>